<dbReference type="STRING" id="89524.SAMN05444370_13611"/>
<protein>
    <submittedName>
        <fullName evidence="3">Regulatory protein, luxR family</fullName>
    </submittedName>
</protein>
<sequence>MHSADTELEEFLDLLYQAPASGDWYLVAEVLGNVVGRRHVTLVRREARTGLGLRAQTGFRYGDFEHIRDRFVADANAYVEALAAQPERRADPTQAAPPETHGYLSLDGHLRRSFGVTPEFGAILHARTDCVQFLSIMRPVDDRSDDAEGRKRFLTVLPHLRRAMAVAIAFEHRAPQAWGFEAVFEALAAAAFLCDADGRVREANDPARDLAARGDGLRTAGGALSFLDPVAGRRARVEIDRASARAPGHRARFSARRGAGALPLSVTVSGHARGVAVVLVEDPERDMAPGVEALAALAGLSPAQARAAQLAAAGLGTRALAEAMGVSENTVRTHLRRAFDKLDVRDRRELALRLAALRGVFR</sequence>
<organism evidence="3 4">
    <name type="scientific">Rubrimonas cliftonensis</name>
    <dbReference type="NCBI Taxonomy" id="89524"/>
    <lineage>
        <taxon>Bacteria</taxon>
        <taxon>Pseudomonadati</taxon>
        <taxon>Pseudomonadota</taxon>
        <taxon>Alphaproteobacteria</taxon>
        <taxon>Rhodobacterales</taxon>
        <taxon>Paracoccaceae</taxon>
        <taxon>Rubrimonas</taxon>
    </lineage>
</organism>
<accession>A0A1H4G4H5</accession>
<feature type="domain" description="HTH luxR-type" evidence="2">
    <location>
        <begin position="293"/>
        <end position="358"/>
    </location>
</feature>
<evidence type="ECO:0000313" key="4">
    <source>
        <dbReference type="Proteomes" id="UP000198703"/>
    </source>
</evidence>
<dbReference type="OrthoDB" id="6697591at2"/>
<dbReference type="SMART" id="SM00421">
    <property type="entry name" value="HTH_LUXR"/>
    <property type="match status" value="1"/>
</dbReference>
<dbReference type="RefSeq" id="WP_093256618.1">
    <property type="nucleotide sequence ID" value="NZ_FNQM01000036.1"/>
</dbReference>
<evidence type="ECO:0000259" key="2">
    <source>
        <dbReference type="PROSITE" id="PS50043"/>
    </source>
</evidence>
<dbReference type="Proteomes" id="UP000198703">
    <property type="component" value="Unassembled WGS sequence"/>
</dbReference>
<dbReference type="PANTHER" id="PTHR43214">
    <property type="entry name" value="TWO-COMPONENT RESPONSE REGULATOR"/>
    <property type="match status" value="1"/>
</dbReference>
<dbReference type="AlphaFoldDB" id="A0A1H4G4H5"/>
<dbReference type="Gene3D" id="1.10.10.10">
    <property type="entry name" value="Winged helix-like DNA-binding domain superfamily/Winged helix DNA-binding domain"/>
    <property type="match status" value="1"/>
</dbReference>
<gene>
    <name evidence="3" type="ORF">SAMN05444370_13611</name>
</gene>
<dbReference type="SUPFAM" id="SSF46894">
    <property type="entry name" value="C-terminal effector domain of the bipartite response regulators"/>
    <property type="match status" value="1"/>
</dbReference>
<keyword evidence="1" id="KW-0238">DNA-binding</keyword>
<keyword evidence="4" id="KW-1185">Reference proteome</keyword>
<dbReference type="GO" id="GO:0006355">
    <property type="term" value="P:regulation of DNA-templated transcription"/>
    <property type="evidence" value="ECO:0007669"/>
    <property type="project" value="InterPro"/>
</dbReference>
<dbReference type="PROSITE" id="PS50043">
    <property type="entry name" value="HTH_LUXR_2"/>
    <property type="match status" value="1"/>
</dbReference>
<evidence type="ECO:0000256" key="1">
    <source>
        <dbReference type="ARBA" id="ARBA00023125"/>
    </source>
</evidence>
<dbReference type="GO" id="GO:0003677">
    <property type="term" value="F:DNA binding"/>
    <property type="evidence" value="ECO:0007669"/>
    <property type="project" value="UniProtKB-KW"/>
</dbReference>
<dbReference type="InterPro" id="IPR039420">
    <property type="entry name" value="WalR-like"/>
</dbReference>
<evidence type="ECO:0000313" key="3">
    <source>
        <dbReference type="EMBL" id="SEB04211.1"/>
    </source>
</evidence>
<reference evidence="3 4" key="1">
    <citation type="submission" date="2016-10" db="EMBL/GenBank/DDBJ databases">
        <authorList>
            <person name="de Groot N.N."/>
        </authorList>
    </citation>
    <scope>NUCLEOTIDE SEQUENCE [LARGE SCALE GENOMIC DNA]</scope>
    <source>
        <strain evidence="3 4">DSM 15345</strain>
    </source>
</reference>
<dbReference type="PRINTS" id="PR00038">
    <property type="entry name" value="HTHLUXR"/>
</dbReference>
<dbReference type="InterPro" id="IPR036388">
    <property type="entry name" value="WH-like_DNA-bd_sf"/>
</dbReference>
<dbReference type="InterPro" id="IPR000792">
    <property type="entry name" value="Tscrpt_reg_LuxR_C"/>
</dbReference>
<name>A0A1H4G4H5_9RHOB</name>
<dbReference type="InterPro" id="IPR016032">
    <property type="entry name" value="Sig_transdc_resp-reg_C-effctor"/>
</dbReference>
<proteinExistence type="predicted"/>
<dbReference type="EMBL" id="FNQM01000036">
    <property type="protein sequence ID" value="SEB04211.1"/>
    <property type="molecule type" value="Genomic_DNA"/>
</dbReference>
<dbReference type="Pfam" id="PF00196">
    <property type="entry name" value="GerE"/>
    <property type="match status" value="1"/>
</dbReference>